<dbReference type="AlphaFoldDB" id="A0A2T0WTN5"/>
<feature type="domain" description="Cytochrome c" evidence="6">
    <location>
        <begin position="184"/>
        <end position="290"/>
    </location>
</feature>
<dbReference type="RefSeq" id="WP_106263898.1">
    <property type="nucleotide sequence ID" value="NZ_PVTQ01000005.1"/>
</dbReference>
<dbReference type="PANTHER" id="PTHR35008">
    <property type="entry name" value="BLL4482 PROTEIN-RELATED"/>
    <property type="match status" value="1"/>
</dbReference>
<dbReference type="InterPro" id="IPR051459">
    <property type="entry name" value="Cytochrome_c-type_DH"/>
</dbReference>
<feature type="signal peptide" evidence="5">
    <location>
        <begin position="1"/>
        <end position="17"/>
    </location>
</feature>
<evidence type="ECO:0000256" key="5">
    <source>
        <dbReference type="SAM" id="SignalP"/>
    </source>
</evidence>
<evidence type="ECO:0000256" key="2">
    <source>
        <dbReference type="ARBA" id="ARBA00022723"/>
    </source>
</evidence>
<organism evidence="7 8">
    <name type="scientific">Donghicola tyrosinivorans</name>
    <dbReference type="NCBI Taxonomy" id="1652492"/>
    <lineage>
        <taxon>Bacteria</taxon>
        <taxon>Pseudomonadati</taxon>
        <taxon>Pseudomonadota</taxon>
        <taxon>Alphaproteobacteria</taxon>
        <taxon>Rhodobacterales</taxon>
        <taxon>Roseobacteraceae</taxon>
        <taxon>Donghicola</taxon>
    </lineage>
</organism>
<accession>A0A2T0WTN5</accession>
<evidence type="ECO:0000313" key="7">
    <source>
        <dbReference type="EMBL" id="PRY90072.1"/>
    </source>
</evidence>
<dbReference type="GO" id="GO:0046872">
    <property type="term" value="F:metal ion binding"/>
    <property type="evidence" value="ECO:0007669"/>
    <property type="project" value="UniProtKB-KW"/>
</dbReference>
<dbReference type="Proteomes" id="UP000238392">
    <property type="component" value="Unassembled WGS sequence"/>
</dbReference>
<dbReference type="OrthoDB" id="9811281at2"/>
<dbReference type="GO" id="GO:0020037">
    <property type="term" value="F:heme binding"/>
    <property type="evidence" value="ECO:0007669"/>
    <property type="project" value="InterPro"/>
</dbReference>
<dbReference type="Pfam" id="PF00034">
    <property type="entry name" value="Cytochrom_C"/>
    <property type="match status" value="1"/>
</dbReference>
<proteinExistence type="predicted"/>
<reference evidence="7 8" key="1">
    <citation type="submission" date="2018-03" db="EMBL/GenBank/DDBJ databases">
        <title>Genomic Encyclopedia of Archaeal and Bacterial Type Strains, Phase II (KMG-II): from individual species to whole genera.</title>
        <authorList>
            <person name="Goeker M."/>
        </authorList>
    </citation>
    <scope>NUCLEOTIDE SEQUENCE [LARGE SCALE GENOMIC DNA]</scope>
    <source>
        <strain evidence="7 8">DSM 100212</strain>
    </source>
</reference>
<gene>
    <name evidence="7" type="ORF">CLV74_10551</name>
</gene>
<sequence>MKSLALKGLTALAIVGAAGLYITRPQTVDTDTFAALTPDPAHGAQVFTASGCASCHMAEGSKTPLILSGGQRLASPFGTFVVPNISSDPEAGIGGWTLDQFASAVTKGTSPEGQHYFPAFPYAAYQKMTDQDVVDLWAYMQTLPADQTPSQPHEVGFPFNIRTALGGWKLLFTPKDWVMPADTPQLERGRYLVEAQAHCGECHTPRNTLGGLQHDAWLSGAPDPSGRGKVPDITPATLGWSMGDIAYYLESGFTPDYDSAGGHMAHVVENMAQLSASDREAIAAYLLALPN</sequence>
<evidence type="ECO:0000256" key="3">
    <source>
        <dbReference type="ARBA" id="ARBA00023004"/>
    </source>
</evidence>
<dbReference type="Gene3D" id="1.10.760.10">
    <property type="entry name" value="Cytochrome c-like domain"/>
    <property type="match status" value="2"/>
</dbReference>
<dbReference type="InterPro" id="IPR036909">
    <property type="entry name" value="Cyt_c-like_dom_sf"/>
</dbReference>
<evidence type="ECO:0000313" key="8">
    <source>
        <dbReference type="Proteomes" id="UP000238392"/>
    </source>
</evidence>
<dbReference type="GO" id="GO:0009055">
    <property type="term" value="F:electron transfer activity"/>
    <property type="evidence" value="ECO:0007669"/>
    <property type="project" value="InterPro"/>
</dbReference>
<keyword evidence="5" id="KW-0732">Signal</keyword>
<comment type="caution">
    <text evidence="7">The sequence shown here is derived from an EMBL/GenBank/DDBJ whole genome shotgun (WGS) entry which is preliminary data.</text>
</comment>
<feature type="chain" id="PRO_5015456536" evidence="5">
    <location>
        <begin position="18"/>
        <end position="291"/>
    </location>
</feature>
<keyword evidence="1 4" id="KW-0349">Heme</keyword>
<dbReference type="SUPFAM" id="SSF46626">
    <property type="entry name" value="Cytochrome c"/>
    <property type="match status" value="2"/>
</dbReference>
<dbReference type="EMBL" id="PVTQ01000005">
    <property type="protein sequence ID" value="PRY90072.1"/>
    <property type="molecule type" value="Genomic_DNA"/>
</dbReference>
<dbReference type="InterPro" id="IPR009056">
    <property type="entry name" value="Cyt_c-like_dom"/>
</dbReference>
<keyword evidence="2 4" id="KW-0479">Metal-binding</keyword>
<feature type="domain" description="Cytochrome c" evidence="6">
    <location>
        <begin position="38"/>
        <end position="144"/>
    </location>
</feature>
<name>A0A2T0WTN5_9RHOB</name>
<keyword evidence="3 4" id="KW-0408">Iron</keyword>
<dbReference type="PROSITE" id="PS51007">
    <property type="entry name" value="CYTC"/>
    <property type="match status" value="2"/>
</dbReference>
<dbReference type="PANTHER" id="PTHR35008:SF8">
    <property type="entry name" value="ALCOHOL DEHYDROGENASE CYTOCHROME C SUBUNIT"/>
    <property type="match status" value="1"/>
</dbReference>
<keyword evidence="8" id="KW-1185">Reference proteome</keyword>
<protein>
    <submittedName>
        <fullName evidence="7">Mono/diheme cytochrome c family protein</fullName>
    </submittedName>
</protein>
<evidence type="ECO:0000259" key="6">
    <source>
        <dbReference type="PROSITE" id="PS51007"/>
    </source>
</evidence>
<evidence type="ECO:0000256" key="4">
    <source>
        <dbReference type="PROSITE-ProRule" id="PRU00433"/>
    </source>
</evidence>
<evidence type="ECO:0000256" key="1">
    <source>
        <dbReference type="ARBA" id="ARBA00022617"/>
    </source>
</evidence>